<organism evidence="4 5">
    <name type="scientific">Lapillicoccus jejuensis</name>
    <dbReference type="NCBI Taxonomy" id="402171"/>
    <lineage>
        <taxon>Bacteria</taxon>
        <taxon>Bacillati</taxon>
        <taxon>Actinomycetota</taxon>
        <taxon>Actinomycetes</taxon>
        <taxon>Micrococcales</taxon>
        <taxon>Intrasporangiaceae</taxon>
        <taxon>Lapillicoccus</taxon>
    </lineage>
</organism>
<evidence type="ECO:0000256" key="1">
    <source>
        <dbReference type="ARBA" id="ARBA00008954"/>
    </source>
</evidence>
<evidence type="ECO:0000313" key="5">
    <source>
        <dbReference type="Proteomes" id="UP000317893"/>
    </source>
</evidence>
<dbReference type="Proteomes" id="UP000317893">
    <property type="component" value="Unassembled WGS sequence"/>
</dbReference>
<feature type="domain" description="Aminoglycoside phosphotransferase" evidence="3">
    <location>
        <begin position="37"/>
        <end position="262"/>
    </location>
</feature>
<keyword evidence="5" id="KW-1185">Reference proteome</keyword>
<dbReference type="GO" id="GO:0030170">
    <property type="term" value="F:pyridoxal phosphate binding"/>
    <property type="evidence" value="ECO:0007669"/>
    <property type="project" value="InterPro"/>
</dbReference>
<evidence type="ECO:0000259" key="3">
    <source>
        <dbReference type="Pfam" id="PF01636"/>
    </source>
</evidence>
<dbReference type="AlphaFoldDB" id="A0A542E6F5"/>
<keyword evidence="4" id="KW-0456">Lyase</keyword>
<evidence type="ECO:0000313" key="4">
    <source>
        <dbReference type="EMBL" id="TQJ10911.1"/>
    </source>
</evidence>
<dbReference type="Pfam" id="PF00202">
    <property type="entry name" value="Aminotran_3"/>
    <property type="match status" value="1"/>
</dbReference>
<dbReference type="InterPro" id="IPR015424">
    <property type="entry name" value="PyrdxlP-dep_Trfase"/>
</dbReference>
<dbReference type="SUPFAM" id="SSF56112">
    <property type="entry name" value="Protein kinase-like (PK-like)"/>
    <property type="match status" value="1"/>
</dbReference>
<dbReference type="GO" id="GO:0016829">
    <property type="term" value="F:lyase activity"/>
    <property type="evidence" value="ECO:0007669"/>
    <property type="project" value="UniProtKB-KW"/>
</dbReference>
<dbReference type="Gene3D" id="3.40.640.10">
    <property type="entry name" value="Type I PLP-dependent aspartate aminotransferase-like (Major domain)"/>
    <property type="match status" value="1"/>
</dbReference>
<keyword evidence="4" id="KW-0418">Kinase</keyword>
<dbReference type="EMBL" id="VFMN01000001">
    <property type="protein sequence ID" value="TQJ10911.1"/>
    <property type="molecule type" value="Genomic_DNA"/>
</dbReference>
<dbReference type="RefSeq" id="WP_141850066.1">
    <property type="nucleotide sequence ID" value="NZ_BAAAPR010000019.1"/>
</dbReference>
<keyword evidence="4" id="KW-0808">Transferase</keyword>
<dbReference type="Pfam" id="PF01636">
    <property type="entry name" value="APH"/>
    <property type="match status" value="1"/>
</dbReference>
<evidence type="ECO:0000256" key="2">
    <source>
        <dbReference type="ARBA" id="ARBA00022898"/>
    </source>
</evidence>
<dbReference type="PANTHER" id="PTHR45688">
    <property type="match status" value="1"/>
</dbReference>
<dbReference type="PANTHER" id="PTHR45688:SF13">
    <property type="entry name" value="ALANINE--GLYOXYLATE AMINOTRANSFERASE 2-LIKE"/>
    <property type="match status" value="1"/>
</dbReference>
<dbReference type="InterPro" id="IPR005814">
    <property type="entry name" value="Aminotrans_3"/>
</dbReference>
<dbReference type="InterPro" id="IPR015422">
    <property type="entry name" value="PyrdxlP-dep_Trfase_small"/>
</dbReference>
<name>A0A542E6F5_9MICO</name>
<dbReference type="InterPro" id="IPR015421">
    <property type="entry name" value="PyrdxlP-dep_Trfase_major"/>
</dbReference>
<accession>A0A542E6F5</accession>
<dbReference type="GO" id="GO:0008483">
    <property type="term" value="F:transaminase activity"/>
    <property type="evidence" value="ECO:0007669"/>
    <property type="project" value="InterPro"/>
</dbReference>
<dbReference type="Gene3D" id="3.90.1150.10">
    <property type="entry name" value="Aspartate Aminotransferase, domain 1"/>
    <property type="match status" value="1"/>
</dbReference>
<dbReference type="InterPro" id="IPR011009">
    <property type="entry name" value="Kinase-like_dom_sf"/>
</dbReference>
<comment type="caution">
    <text evidence="4">The sequence shown here is derived from an EMBL/GenBank/DDBJ whole genome shotgun (WGS) entry which is preliminary data.</text>
</comment>
<comment type="similarity">
    <text evidence="1">Belongs to the class-III pyridoxal-phosphate-dependent aminotransferase family.</text>
</comment>
<sequence length="972" mass="101290">MPDDAPALDVSPRPTVDVARGVELARELYGVAGPARELGSQQDRNVLLEPPGERRVVLKVANRGWGRAALEAQNAALLHLAERAPDLIAPVPLPAGDGALLHEVVDGEDTVTVRLLTFVEGTPLTGAGYLAPAVVADLGALGARLTTALAGLDHPGLDRPIQWDQRRAADVVARLAGSVRDPHRRAVVQEAARTAAARLDPLAPALRVGPVHGDLTDDNVVGDPDEAGRVRPTGVIDFGDLALGWLAGDLAVTCTSVLRRPAHHPLDVLPAVRAYDALLPLRDEELAALWPLVVLRGAVLVAAGEHQLALDPDNPDLAEPMEGEWHVLTSALSLDPDAAEAALRAALGRPPAPAYDAARAAAAAAAPLVPGTTPVVLDLSVTSEHLHGGRFLEPGVEEELLRAAAGSGAAVTRWGEARLTRTVLDTTLAPAAVALVVDLLLPQGTPLTAPVGGSLTADEDGVRLTHASGLVLHLGGDLTGVRPGGIEAGAPLARAGAGPVRVQWCVVPGRRPPGFATGREAPAWRTLCPDPSALLGTDVVAVDDDPGELLGRRRSALAPMQESYYDEPMRIERGWRHHLVDVDGRAYVDAVNNVASIGHGHPRLADAVERQLRTLNTNSRFHYRALVELSERLAALAPDPLDQVFLVNSGSEAVDLALRMAQTVTGRPDVVAVLEAYHGWTALSDAVSTSLYDNPAALGTRPDWVHLASAPNPYRGRHRGPGAGAAYGQEVRDLVEGLVADGRPPAAFVCEPLLGNAGGVLLPDGYLAAAYDAVRAAGGLAVADEVQVGYGRTGRWWWAFERSGVVPDVITVAKPMGAGHPLGAVITTRAVAEAFGAAGSFFSSAGGSPVSCVTGLTVLDVIEDEGLQANAAAVGDHLLAGLAGLADRHRIVGAVHGAGLYLGVELVRDRVTLEPATAECAAICERLRELGVVVQPAGERANVLKLKPPMTLTRGSADVVLGALDTVLRDGW</sequence>
<dbReference type="InterPro" id="IPR002575">
    <property type="entry name" value="Aminoglycoside_PTrfase"/>
</dbReference>
<protein>
    <submittedName>
        <fullName evidence="4">Hydroxylysine kinase /5-phosphonooxy-L-lysine phospho-lyase</fullName>
    </submittedName>
</protein>
<dbReference type="CDD" id="cd00610">
    <property type="entry name" value="OAT_like"/>
    <property type="match status" value="1"/>
</dbReference>
<keyword evidence="2" id="KW-0663">Pyridoxal phosphate</keyword>
<dbReference type="OrthoDB" id="9801834at2"/>
<dbReference type="NCBIfam" id="NF004800">
    <property type="entry name" value="PRK06149.1"/>
    <property type="match status" value="1"/>
</dbReference>
<dbReference type="SUPFAM" id="SSF53383">
    <property type="entry name" value="PLP-dependent transferases"/>
    <property type="match status" value="1"/>
</dbReference>
<gene>
    <name evidence="4" type="ORF">FB458_4054</name>
</gene>
<proteinExistence type="inferred from homology"/>
<reference evidence="4 5" key="1">
    <citation type="submission" date="2019-06" db="EMBL/GenBank/DDBJ databases">
        <title>Sequencing the genomes of 1000 actinobacteria strains.</title>
        <authorList>
            <person name="Klenk H.-P."/>
        </authorList>
    </citation>
    <scope>NUCLEOTIDE SEQUENCE [LARGE SCALE GENOMIC DNA]</scope>
    <source>
        <strain evidence="4 5">DSM 18607</strain>
    </source>
</reference>
<dbReference type="GO" id="GO:0016301">
    <property type="term" value="F:kinase activity"/>
    <property type="evidence" value="ECO:0007669"/>
    <property type="project" value="UniProtKB-KW"/>
</dbReference>
<dbReference type="Gene3D" id="3.90.1200.10">
    <property type="match status" value="1"/>
</dbReference>